<organism evidence="1 2">
    <name type="scientific">Desulfitobacterium chlororespirans DSM 11544</name>
    <dbReference type="NCBI Taxonomy" id="1121395"/>
    <lineage>
        <taxon>Bacteria</taxon>
        <taxon>Bacillati</taxon>
        <taxon>Bacillota</taxon>
        <taxon>Clostridia</taxon>
        <taxon>Eubacteriales</taxon>
        <taxon>Desulfitobacteriaceae</taxon>
        <taxon>Desulfitobacterium</taxon>
    </lineage>
</organism>
<sequence>MFRGVLWGRPTSYNRGVPQLEDDECGWDAAGLLETLGEIEVSEFSFWSYTLINVKEVWVMSNDEKFQQKLIQKIGEGMMKGIDLATGNDVVSIKKFVDQQKRLHPELENDPGALADRLIDKRKWYASVASFCWGCGGWFTIVPNLAHIWRIHGRLVLTIAYIYGYDLDDSERREEIALCFALSGGNEALKNVLKEAGMAGAKKALLTPAMKEIIKKLPNKIITIAGQKSLLNVAKVVPVAGGVVSGVMDFFSTTGIGAAAKKFYS</sequence>
<reference evidence="2" key="1">
    <citation type="submission" date="2016-12" db="EMBL/GenBank/DDBJ databases">
        <authorList>
            <person name="Varghese N."/>
            <person name="Submissions S."/>
        </authorList>
    </citation>
    <scope>NUCLEOTIDE SEQUENCE [LARGE SCALE GENOMIC DNA]</scope>
    <source>
        <strain evidence="2">DSM 11544</strain>
    </source>
</reference>
<gene>
    <name evidence="1" type="ORF">SAMN02745215_03655</name>
</gene>
<dbReference type="EMBL" id="FRDN01000011">
    <property type="protein sequence ID" value="SHN81575.1"/>
    <property type="molecule type" value="Genomic_DNA"/>
</dbReference>
<evidence type="ECO:0000313" key="2">
    <source>
        <dbReference type="Proteomes" id="UP000184010"/>
    </source>
</evidence>
<keyword evidence="2" id="KW-1185">Reference proteome</keyword>
<name>A0A1M7UFA8_9FIRM</name>
<dbReference type="AlphaFoldDB" id="A0A1M7UFA8"/>
<dbReference type="Pfam" id="PF12787">
    <property type="entry name" value="EcsC"/>
    <property type="match status" value="1"/>
</dbReference>
<dbReference type="InterPro" id="IPR024787">
    <property type="entry name" value="EcsC"/>
</dbReference>
<protein>
    <submittedName>
        <fullName evidence="1">EcsC protein family protein</fullName>
    </submittedName>
</protein>
<accession>A0A1M7UFA8</accession>
<proteinExistence type="predicted"/>
<evidence type="ECO:0000313" key="1">
    <source>
        <dbReference type="EMBL" id="SHN81575.1"/>
    </source>
</evidence>
<dbReference type="Proteomes" id="UP000184010">
    <property type="component" value="Unassembled WGS sequence"/>
</dbReference>